<gene>
    <name evidence="2" type="ORF">IE4872_PD01122</name>
</gene>
<feature type="compositionally biased region" description="Polar residues" evidence="1">
    <location>
        <begin position="33"/>
        <end position="42"/>
    </location>
</feature>
<geneLocation type="plasmid" evidence="3">
    <name>prgalie4872d</name>
</geneLocation>
<reference evidence="2 3" key="1">
    <citation type="submission" date="2016-09" db="EMBL/GenBank/DDBJ databases">
        <title>The complete genome sequences of Rhizobium gallicum, symbiovars gallicum and phaseoli, symbionts associated to common bean (Phaseolus vulgaris).</title>
        <authorList>
            <person name="Bustos P."/>
            <person name="Santamaria R.I."/>
            <person name="Perez-Carrascal O.M."/>
            <person name="Juarez S."/>
            <person name="Lozano L."/>
            <person name="Martinez-Flores I."/>
            <person name="Martinez-Romero E."/>
            <person name="Cevallos M."/>
            <person name="Romero D."/>
            <person name="Davila G."/>
            <person name="Gonzalez V."/>
        </authorList>
    </citation>
    <scope>NUCLEOTIDE SEQUENCE [LARGE SCALE GENOMIC DNA]</scope>
    <source>
        <strain evidence="2 3">IE4872</strain>
        <plasmid evidence="3">prgalie4872d</plasmid>
    </source>
</reference>
<dbReference type="Proteomes" id="UP000184749">
    <property type="component" value="Plasmid pRgalIE4872d"/>
</dbReference>
<proteinExistence type="predicted"/>
<dbReference type="AlphaFoldDB" id="A0A1L5NUV9"/>
<dbReference type="EMBL" id="CP017105">
    <property type="protein sequence ID" value="APO71649.1"/>
    <property type="molecule type" value="Genomic_DNA"/>
</dbReference>
<feature type="region of interest" description="Disordered" evidence="1">
    <location>
        <begin position="33"/>
        <end position="53"/>
    </location>
</feature>
<evidence type="ECO:0000313" key="3">
    <source>
        <dbReference type="Proteomes" id="UP000184749"/>
    </source>
</evidence>
<accession>A0A1L5NUV9</accession>
<evidence type="ECO:0000313" key="2">
    <source>
        <dbReference type="EMBL" id="APO71649.1"/>
    </source>
</evidence>
<sequence>MSWPSQGFQYVGVELGFIGAEPERRLLWCQSNSESVSRSTSMGDYIEDEAVNS</sequence>
<name>A0A1L5NUV9_9HYPH</name>
<protein>
    <submittedName>
        <fullName evidence="2">Uncharacterized protein</fullName>
    </submittedName>
</protein>
<keyword evidence="2" id="KW-0614">Plasmid</keyword>
<evidence type="ECO:0000256" key="1">
    <source>
        <dbReference type="SAM" id="MobiDB-lite"/>
    </source>
</evidence>
<organism evidence="2 3">
    <name type="scientific">Rhizobium gallicum</name>
    <dbReference type="NCBI Taxonomy" id="56730"/>
    <lineage>
        <taxon>Bacteria</taxon>
        <taxon>Pseudomonadati</taxon>
        <taxon>Pseudomonadota</taxon>
        <taxon>Alphaproteobacteria</taxon>
        <taxon>Hyphomicrobiales</taxon>
        <taxon>Rhizobiaceae</taxon>
        <taxon>Rhizobium/Agrobacterium group</taxon>
        <taxon>Rhizobium</taxon>
    </lineage>
</organism>